<protein>
    <submittedName>
        <fullName evidence="4">EAL domain-containing protein</fullName>
    </submittedName>
</protein>
<evidence type="ECO:0000259" key="2">
    <source>
        <dbReference type="PROSITE" id="PS50883"/>
    </source>
</evidence>
<evidence type="ECO:0000313" key="4">
    <source>
        <dbReference type="EMBL" id="MDL4840210.1"/>
    </source>
</evidence>
<feature type="transmembrane region" description="Helical" evidence="1">
    <location>
        <begin position="131"/>
        <end position="156"/>
    </location>
</feature>
<reference evidence="4 5" key="1">
    <citation type="submission" date="2023-06" db="EMBL/GenBank/DDBJ databases">
        <title>Aquibacillus rhizosphaerae LR5S19.</title>
        <authorList>
            <person name="Sun J.-Q."/>
        </authorList>
    </citation>
    <scope>NUCLEOTIDE SEQUENCE [LARGE SCALE GENOMIC DNA]</scope>
    <source>
        <strain evidence="4 5">LR5S19</strain>
    </source>
</reference>
<dbReference type="Proteomes" id="UP001235343">
    <property type="component" value="Unassembled WGS sequence"/>
</dbReference>
<feature type="transmembrane region" description="Helical" evidence="1">
    <location>
        <begin position="44"/>
        <end position="68"/>
    </location>
</feature>
<dbReference type="InterPro" id="IPR000160">
    <property type="entry name" value="GGDEF_dom"/>
</dbReference>
<feature type="domain" description="GGDEF" evidence="3">
    <location>
        <begin position="482"/>
        <end position="615"/>
    </location>
</feature>
<dbReference type="SUPFAM" id="SSF55073">
    <property type="entry name" value="Nucleotide cyclase"/>
    <property type="match status" value="1"/>
</dbReference>
<evidence type="ECO:0000259" key="3">
    <source>
        <dbReference type="PROSITE" id="PS50887"/>
    </source>
</evidence>
<dbReference type="SUPFAM" id="SSF141868">
    <property type="entry name" value="EAL domain-like"/>
    <property type="match status" value="1"/>
</dbReference>
<dbReference type="InterPro" id="IPR035919">
    <property type="entry name" value="EAL_sf"/>
</dbReference>
<organism evidence="4 5">
    <name type="scientific">Aquibacillus rhizosphaerae</name>
    <dbReference type="NCBI Taxonomy" id="3051431"/>
    <lineage>
        <taxon>Bacteria</taxon>
        <taxon>Bacillati</taxon>
        <taxon>Bacillota</taxon>
        <taxon>Bacilli</taxon>
        <taxon>Bacillales</taxon>
        <taxon>Bacillaceae</taxon>
        <taxon>Aquibacillus</taxon>
    </lineage>
</organism>
<dbReference type="EMBL" id="JASTZU010000024">
    <property type="protein sequence ID" value="MDL4840210.1"/>
    <property type="molecule type" value="Genomic_DNA"/>
</dbReference>
<sequence>MNVFNKLVPRYRELFLFITLMTLLFLSVRFHINFMYGLTINLASIFLFLVLRLFGLRWAILAGILGLIFVPQDIVPIAIHIILITEIIFVGLFFTKGKAAKMFFVDALFWGTVGFITILFLHKTYLSGNSLYFQICIDIINGLFNVLIADMLLAYFPFYKMIKNRLNKNNVSIHQFLTHITLISILVPFLLSVTMNTIQLNKFISTYLVNVAETSVNQMENELSLWDSTDITKALAYKGQQLEQMQELIKRHQTNEFDVYITDGEHDLLVSSEEVFTLSQMKNSHQEYRINELTSEVIAALPDAKDGLPPIQRWNNGQYIYEQSIDSLPIKLVFQFPIAQFQTLIYSNFLNQLKYSLVFVLCLVILVTVVSRIFMNNLRQLTIATTGLPQKLHNLEKVQWPQIYISELRILTQNLMMMADKIKDLFHESKRMNIKLTNQTKKLKKSEDTLHELAYYDVLTQLPNRLHFQDYVKNLIKLDSSPCFAVIFIDLNRFKQINDTFGHDAGDKLLQLIANKLSELHIDQQREVFRLGGDEFVIVDTVRNQREVSCSLDTIFQEFVDPFVLEEQTLFIVPSVGVSMYPQDGEDLDTLVKCADTAMYISKDKGGNVAQFFNESMKNRFQKQLIIENALRQVVDNGCGFELFYQPKTKFSNVSSMEALIRWYHPELGTVSPATFIPIAEENGLILQIDEWSLRQACKQNKKWQDQGLLKVPVAVNISAKHFQQDLLVTLIDNVLNESGMDPKYLKLEITESVFIRNPQHVSSVIQKLKSLGVHISIDDFGKGYSSLNHLLELPIDEVKIDRMFIEGIDGNQKKALLVNSIFNIADGLNLNVVAEGVETEREKATLEEIGPVELQGYLFSPPVNKQEMENFLSCEKNYSQP</sequence>
<dbReference type="PROSITE" id="PS50883">
    <property type="entry name" value="EAL"/>
    <property type="match status" value="1"/>
</dbReference>
<dbReference type="Pfam" id="PF00563">
    <property type="entry name" value="EAL"/>
    <property type="match status" value="1"/>
</dbReference>
<keyword evidence="1" id="KW-0812">Transmembrane</keyword>
<comment type="caution">
    <text evidence="4">The sequence shown here is derived from an EMBL/GenBank/DDBJ whole genome shotgun (WGS) entry which is preliminary data.</text>
</comment>
<dbReference type="PROSITE" id="PS50887">
    <property type="entry name" value="GGDEF"/>
    <property type="match status" value="1"/>
</dbReference>
<feature type="transmembrane region" description="Helical" evidence="1">
    <location>
        <begin position="107"/>
        <end position="125"/>
    </location>
</feature>
<dbReference type="RefSeq" id="WP_285931217.1">
    <property type="nucleotide sequence ID" value="NZ_JASTZU010000024.1"/>
</dbReference>
<dbReference type="InterPro" id="IPR043128">
    <property type="entry name" value="Rev_trsase/Diguanyl_cyclase"/>
</dbReference>
<feature type="transmembrane region" description="Helical" evidence="1">
    <location>
        <begin position="355"/>
        <end position="375"/>
    </location>
</feature>
<name>A0ABT7L2W8_9BACI</name>
<dbReference type="InterPro" id="IPR001633">
    <property type="entry name" value="EAL_dom"/>
</dbReference>
<feature type="domain" description="EAL" evidence="2">
    <location>
        <begin position="624"/>
        <end position="877"/>
    </location>
</feature>
<keyword evidence="1" id="KW-1133">Transmembrane helix</keyword>
<accession>A0ABT7L2W8</accession>
<gene>
    <name evidence="4" type="ORF">QQS35_07025</name>
</gene>
<dbReference type="PANTHER" id="PTHR44757">
    <property type="entry name" value="DIGUANYLATE CYCLASE DGCP"/>
    <property type="match status" value="1"/>
</dbReference>
<dbReference type="SMART" id="SM00267">
    <property type="entry name" value="GGDEF"/>
    <property type="match status" value="1"/>
</dbReference>
<keyword evidence="5" id="KW-1185">Reference proteome</keyword>
<dbReference type="InterPro" id="IPR052155">
    <property type="entry name" value="Biofilm_reg_signaling"/>
</dbReference>
<dbReference type="InterPro" id="IPR029787">
    <property type="entry name" value="Nucleotide_cyclase"/>
</dbReference>
<feature type="transmembrane region" description="Helical" evidence="1">
    <location>
        <begin position="74"/>
        <end position="95"/>
    </location>
</feature>
<dbReference type="Pfam" id="PF00990">
    <property type="entry name" value="GGDEF"/>
    <property type="match status" value="1"/>
</dbReference>
<dbReference type="CDD" id="cd01948">
    <property type="entry name" value="EAL"/>
    <property type="match status" value="1"/>
</dbReference>
<proteinExistence type="predicted"/>
<dbReference type="CDD" id="cd01949">
    <property type="entry name" value="GGDEF"/>
    <property type="match status" value="1"/>
</dbReference>
<dbReference type="NCBIfam" id="TIGR00254">
    <property type="entry name" value="GGDEF"/>
    <property type="match status" value="1"/>
</dbReference>
<dbReference type="PANTHER" id="PTHR44757:SF2">
    <property type="entry name" value="BIOFILM ARCHITECTURE MAINTENANCE PROTEIN MBAA"/>
    <property type="match status" value="1"/>
</dbReference>
<evidence type="ECO:0000256" key="1">
    <source>
        <dbReference type="SAM" id="Phobius"/>
    </source>
</evidence>
<dbReference type="SMART" id="SM00052">
    <property type="entry name" value="EAL"/>
    <property type="match status" value="1"/>
</dbReference>
<dbReference type="Gene3D" id="3.20.20.450">
    <property type="entry name" value="EAL domain"/>
    <property type="match status" value="1"/>
</dbReference>
<feature type="transmembrane region" description="Helical" evidence="1">
    <location>
        <begin position="176"/>
        <end position="195"/>
    </location>
</feature>
<evidence type="ECO:0000313" key="5">
    <source>
        <dbReference type="Proteomes" id="UP001235343"/>
    </source>
</evidence>
<feature type="transmembrane region" description="Helical" evidence="1">
    <location>
        <begin position="14"/>
        <end position="32"/>
    </location>
</feature>
<keyword evidence="1" id="KW-0472">Membrane</keyword>
<dbReference type="Gene3D" id="3.30.70.270">
    <property type="match status" value="1"/>
</dbReference>